<organism evidence="1">
    <name type="scientific">marine metagenome</name>
    <dbReference type="NCBI Taxonomy" id="408172"/>
    <lineage>
        <taxon>unclassified sequences</taxon>
        <taxon>metagenomes</taxon>
        <taxon>ecological metagenomes</taxon>
    </lineage>
</organism>
<evidence type="ECO:0000313" key="1">
    <source>
        <dbReference type="EMBL" id="SUZ73439.1"/>
    </source>
</evidence>
<name>A0A381Q540_9ZZZZ</name>
<dbReference type="SUPFAM" id="SSF159245">
    <property type="entry name" value="AttH-like"/>
    <property type="match status" value="1"/>
</dbReference>
<dbReference type="EMBL" id="UINC01001179">
    <property type="protein sequence ID" value="SUZ73439.1"/>
    <property type="molecule type" value="Genomic_DNA"/>
</dbReference>
<reference evidence="1" key="1">
    <citation type="submission" date="2018-05" db="EMBL/GenBank/DDBJ databases">
        <authorList>
            <person name="Lanie J.A."/>
            <person name="Ng W.-L."/>
            <person name="Kazmierczak K.M."/>
            <person name="Andrzejewski T.M."/>
            <person name="Davidsen T.M."/>
            <person name="Wayne K.J."/>
            <person name="Tettelin H."/>
            <person name="Glass J.I."/>
            <person name="Rusch D."/>
            <person name="Podicherti R."/>
            <person name="Tsui H.-C.T."/>
            <person name="Winkler M.E."/>
        </authorList>
    </citation>
    <scope>NUCLEOTIDE SEQUENCE</scope>
</reference>
<dbReference type="AlphaFoldDB" id="A0A381Q540"/>
<proteinExistence type="predicted"/>
<sequence length="403" mass="45166">MPANAAHIEASPMLEVLKSPPIEETMGATLLSSFDDYYIHQTSRPIATPATTDRNAYDRSFFNGYTDTGDLYFGISSARYPNLEIQDCALTIVHGGQQHAFHGSRRAPRDPHDMSTGPFRIEILEPMMTLRVVLEDNDTGIGADLHWIPRTAHFPEDHQSLTPQQIGRWMISTRMNQFGFWRGEIRLPNETITVDPERTFGTKDRSWGVRPVGDPNSVGAPRRPKGFKFFWAPLHWPHHVTHMGIFEGDSGEVWHWDGFQLPAYSDPVQIPGIEDPKTERLNSVAHDFTWKSGTRNVSGGTLTMEPLVGDPIVVELEPLLSVRMKGMGYGHPEWGHGFWKGELAIAGESWDLDDIDPLAIENLHIQEVIKVRSGESHGVGVLEQLVVGPYPRYGFAEFLDGAP</sequence>
<accession>A0A381Q540</accession>
<protein>
    <recommendedName>
        <fullName evidence="2">AttH domain-containing protein</fullName>
    </recommendedName>
</protein>
<evidence type="ECO:0008006" key="2">
    <source>
        <dbReference type="Google" id="ProtNLM"/>
    </source>
</evidence>
<gene>
    <name evidence="1" type="ORF">METZ01_LOCUS26293</name>
</gene>